<organism evidence="3 4">
    <name type="scientific">Pseudohongiella spirulinae</name>
    <dbReference type="NCBI Taxonomy" id="1249552"/>
    <lineage>
        <taxon>Bacteria</taxon>
        <taxon>Pseudomonadati</taxon>
        <taxon>Pseudomonadota</taxon>
        <taxon>Gammaproteobacteria</taxon>
        <taxon>Pseudomonadales</taxon>
        <taxon>Pseudohongiellaceae</taxon>
        <taxon>Pseudohongiella</taxon>
    </lineage>
</organism>
<feature type="domain" description="PepSY" evidence="2">
    <location>
        <begin position="58"/>
        <end position="107"/>
    </location>
</feature>
<dbReference type="OrthoDB" id="7068652at2"/>
<dbReference type="InterPro" id="IPR025711">
    <property type="entry name" value="PepSY"/>
</dbReference>
<evidence type="ECO:0000313" key="3">
    <source>
        <dbReference type="EMBL" id="ALO46782.1"/>
    </source>
</evidence>
<evidence type="ECO:0000313" key="4">
    <source>
        <dbReference type="Proteomes" id="UP000065641"/>
    </source>
</evidence>
<dbReference type="Pfam" id="PF03413">
    <property type="entry name" value="PepSY"/>
    <property type="match status" value="1"/>
</dbReference>
<dbReference type="KEGG" id="pspi:PS2015_2145"/>
<sequence length="110" mass="12053">MTLSGSELTRRAGLPGLLSMVVLAMTLFMAGDLSAQPTPPPAQTAEQQQAVGPVNQRQALDRVRARFPGEVISINEVRQGDRIRFRVRLDNEGNIYTVYVDKATGVVSRE</sequence>
<keyword evidence="4" id="KW-1185">Reference proteome</keyword>
<dbReference type="Proteomes" id="UP000065641">
    <property type="component" value="Chromosome"/>
</dbReference>
<evidence type="ECO:0000256" key="1">
    <source>
        <dbReference type="SAM" id="MobiDB-lite"/>
    </source>
</evidence>
<reference evidence="3 4" key="1">
    <citation type="submission" date="2015-11" db="EMBL/GenBank/DDBJ databases">
        <authorList>
            <person name="Zhang Y."/>
            <person name="Guo Z."/>
        </authorList>
    </citation>
    <scope>NUCLEOTIDE SEQUENCE [LARGE SCALE GENOMIC DNA]</scope>
    <source>
        <strain evidence="3 4">KCTC 32221</strain>
    </source>
</reference>
<dbReference type="STRING" id="1249552.PS2015_2145"/>
<evidence type="ECO:0000259" key="2">
    <source>
        <dbReference type="Pfam" id="PF03413"/>
    </source>
</evidence>
<proteinExistence type="predicted"/>
<dbReference type="PATRIC" id="fig|1249552.3.peg.2158"/>
<dbReference type="EMBL" id="CP013189">
    <property type="protein sequence ID" value="ALO46782.1"/>
    <property type="molecule type" value="Genomic_DNA"/>
</dbReference>
<dbReference type="AlphaFoldDB" id="A0A0S2KF95"/>
<name>A0A0S2KF95_9GAMM</name>
<dbReference type="RefSeq" id="WP_156412722.1">
    <property type="nucleotide sequence ID" value="NZ_CP013189.1"/>
</dbReference>
<feature type="region of interest" description="Disordered" evidence="1">
    <location>
        <begin position="33"/>
        <end position="55"/>
    </location>
</feature>
<protein>
    <recommendedName>
        <fullName evidence="2">PepSY domain-containing protein</fullName>
    </recommendedName>
</protein>
<accession>A0A0S2KF95</accession>
<gene>
    <name evidence="3" type="ORF">PS2015_2145</name>
</gene>